<evidence type="ECO:0000313" key="2">
    <source>
        <dbReference type="EMBL" id="ARJ06620.1"/>
    </source>
</evidence>
<protein>
    <submittedName>
        <fullName evidence="2">Uncharacterized protein</fullName>
    </submittedName>
</protein>
<dbReference type="Gene3D" id="3.60.120.10">
    <property type="entry name" value="Anthranilate synthase"/>
    <property type="match status" value="1"/>
</dbReference>
<evidence type="ECO:0000256" key="1">
    <source>
        <dbReference type="SAM" id="MobiDB-lite"/>
    </source>
</evidence>
<dbReference type="Pfam" id="PF00425">
    <property type="entry name" value="Chorismate_bind"/>
    <property type="match status" value="1"/>
</dbReference>
<feature type="region of interest" description="Disordered" evidence="1">
    <location>
        <begin position="157"/>
        <end position="188"/>
    </location>
</feature>
<dbReference type="InterPro" id="IPR005801">
    <property type="entry name" value="ADC_synthase"/>
</dbReference>
<evidence type="ECO:0000313" key="3">
    <source>
        <dbReference type="Proteomes" id="UP000192775"/>
    </source>
</evidence>
<accession>A0A1X9LX44</accession>
<dbReference type="AlphaFoldDB" id="A0A1X9LX44"/>
<reference evidence="2 3" key="1">
    <citation type="submission" date="2017-04" db="EMBL/GenBank/DDBJ databases">
        <authorList>
            <person name="Afonso C.L."/>
            <person name="Miller P.J."/>
            <person name="Scott M.A."/>
            <person name="Spackman E."/>
            <person name="Goraichik I."/>
            <person name="Dimitrov K.M."/>
            <person name="Suarez D.L."/>
            <person name="Swayne D.E."/>
        </authorList>
    </citation>
    <scope>NUCLEOTIDE SEQUENCE [LARGE SCALE GENOMIC DNA]</scope>
    <source>
        <strain evidence="3">XA(T)</strain>
    </source>
</reference>
<dbReference type="InterPro" id="IPR019999">
    <property type="entry name" value="Anth_synth_I-like"/>
</dbReference>
<dbReference type="PRINTS" id="PR00095">
    <property type="entry name" value="ANTSNTHASEI"/>
</dbReference>
<dbReference type="InterPro" id="IPR015890">
    <property type="entry name" value="Chorismate_C"/>
</dbReference>
<dbReference type="STRING" id="1619308.B5808_16365"/>
<dbReference type="GO" id="GO:0005737">
    <property type="term" value="C:cytoplasm"/>
    <property type="evidence" value="ECO:0007669"/>
    <property type="project" value="TreeGrafter"/>
</dbReference>
<dbReference type="KEGG" id="cphy:B5808_16365"/>
<keyword evidence="3" id="KW-1185">Reference proteome</keyword>
<proteinExistence type="predicted"/>
<gene>
    <name evidence="2" type="ORF">B5808_16365</name>
</gene>
<sequence length="484" mass="50139">MPAATTPLCVSAPWVDPEAVFRALHADSGDVFWLDSGSDAVSGRSYLGESQRTVSGTSVPPEVADLALGRGPAGNPALTAGWVGWVSYEAACRMLAPPGERTGPVRSTGQAPDVVLLRATRMLVFDHADRTLEVCTASDTADDRAWVEHTLARLASLEPDASAGTSAETSAETPAETSAGAENGASRRARWRHSEDAYLALISRCQEAIARGDAYQLCLTNTATVEGVDLEDAASVYLRLRRGSPAHHGGFVRAAGAALLSSSPEQFVRVTADGLLTTKPIKGTRPRGSTPELDARAAAELAADPKERAENVMIVDLLRNDVSRLAHPGSVRVPELLAVESYRHVHQLVSTVEGRMRAGLAVGDLLGAVLPPGSMTGTPKQSAVRILADLERGPRGVYSGAFGFIDDGGAIDLAVVIRSITVAGGRATVGSGGGITSDSVPERELAEVALKATPLLAALGASAAGSSDIRPKASPPDADGARSA</sequence>
<name>A0A1X9LX44_9MICO</name>
<dbReference type="PANTHER" id="PTHR11236:SF18">
    <property type="entry name" value="AMINODEOXYCHORISMATE SYNTHASE"/>
    <property type="match status" value="1"/>
</dbReference>
<organism evidence="2 3">
    <name type="scientific">Cnuibacter physcomitrellae</name>
    <dbReference type="NCBI Taxonomy" id="1619308"/>
    <lineage>
        <taxon>Bacteria</taxon>
        <taxon>Bacillati</taxon>
        <taxon>Actinomycetota</taxon>
        <taxon>Actinomycetes</taxon>
        <taxon>Micrococcales</taxon>
        <taxon>Microbacteriaceae</taxon>
        <taxon>Cnuibacter</taxon>
    </lineage>
</organism>
<feature type="region of interest" description="Disordered" evidence="1">
    <location>
        <begin position="462"/>
        <end position="484"/>
    </location>
</feature>
<dbReference type="Proteomes" id="UP000192775">
    <property type="component" value="Chromosome"/>
</dbReference>
<dbReference type="GO" id="GO:0008153">
    <property type="term" value="P:4-aminobenzoate biosynthetic process"/>
    <property type="evidence" value="ECO:0007669"/>
    <property type="project" value="TreeGrafter"/>
</dbReference>
<dbReference type="GO" id="GO:0046820">
    <property type="term" value="F:4-amino-4-deoxychorismate synthase activity"/>
    <property type="evidence" value="ECO:0007669"/>
    <property type="project" value="TreeGrafter"/>
</dbReference>
<dbReference type="GO" id="GO:0000162">
    <property type="term" value="P:L-tryptophan biosynthetic process"/>
    <property type="evidence" value="ECO:0007669"/>
    <property type="project" value="TreeGrafter"/>
</dbReference>
<dbReference type="SUPFAM" id="SSF56322">
    <property type="entry name" value="ADC synthase"/>
    <property type="match status" value="1"/>
</dbReference>
<dbReference type="EMBL" id="CP020715">
    <property type="protein sequence ID" value="ARJ06620.1"/>
    <property type="molecule type" value="Genomic_DNA"/>
</dbReference>
<dbReference type="PANTHER" id="PTHR11236">
    <property type="entry name" value="AMINOBENZOATE/ANTHRANILATE SYNTHASE"/>
    <property type="match status" value="1"/>
</dbReference>
<feature type="compositionally biased region" description="Low complexity" evidence="1">
    <location>
        <begin position="161"/>
        <end position="182"/>
    </location>
</feature>
<dbReference type="RefSeq" id="WP_085020758.1">
    <property type="nucleotide sequence ID" value="NZ_BMHD01000001.1"/>
</dbReference>